<evidence type="ECO:0000256" key="1">
    <source>
        <dbReference type="SAM" id="Phobius"/>
    </source>
</evidence>
<proteinExistence type="predicted"/>
<keyword evidence="1" id="KW-0812">Transmembrane</keyword>
<keyword evidence="1" id="KW-1133">Transmembrane helix</keyword>
<keyword evidence="3" id="KW-1185">Reference proteome</keyword>
<dbReference type="EMBL" id="QICL01000025">
    <property type="protein sequence ID" value="PXV61243.1"/>
    <property type="molecule type" value="Genomic_DNA"/>
</dbReference>
<comment type="caution">
    <text evidence="2">The sequence shown here is derived from an EMBL/GenBank/DDBJ whole genome shotgun (WGS) entry which is preliminary data.</text>
</comment>
<protein>
    <submittedName>
        <fullName evidence="2">Putative phage abortive infection protein</fullName>
    </submittedName>
</protein>
<dbReference type="InterPro" id="IPR031709">
    <property type="entry name" value="PutAbiC"/>
</dbReference>
<feature type="transmembrane region" description="Helical" evidence="1">
    <location>
        <begin position="16"/>
        <end position="34"/>
    </location>
</feature>
<reference evidence="2 3" key="1">
    <citation type="submission" date="2018-03" db="EMBL/GenBank/DDBJ databases">
        <title>Genomic Encyclopedia of Archaeal and Bacterial Type Strains, Phase II (KMG-II): from individual species to whole genera.</title>
        <authorList>
            <person name="Goeker M."/>
        </authorList>
    </citation>
    <scope>NUCLEOTIDE SEQUENCE [LARGE SCALE GENOMIC DNA]</scope>
    <source>
        <strain evidence="2 3">DSM 100214</strain>
    </source>
</reference>
<dbReference type="OrthoDB" id="6678638at2"/>
<dbReference type="Proteomes" id="UP000247973">
    <property type="component" value="Unassembled WGS sequence"/>
</dbReference>
<dbReference type="RefSeq" id="WP_110311863.1">
    <property type="nucleotide sequence ID" value="NZ_QICL01000025.1"/>
</dbReference>
<keyword evidence="1" id="KW-0472">Membrane</keyword>
<dbReference type="Pfam" id="PF16872">
    <property type="entry name" value="putAbiC"/>
    <property type="match status" value="1"/>
</dbReference>
<evidence type="ECO:0000313" key="2">
    <source>
        <dbReference type="EMBL" id="PXV61243.1"/>
    </source>
</evidence>
<accession>A0A2V3PMM5</accession>
<name>A0A2V3PMM5_9BACT</name>
<evidence type="ECO:0000313" key="3">
    <source>
        <dbReference type="Proteomes" id="UP000247973"/>
    </source>
</evidence>
<dbReference type="AlphaFoldDB" id="A0A2V3PMM5"/>
<gene>
    <name evidence="2" type="ORF">CLV62_12576</name>
</gene>
<feature type="transmembrane region" description="Helical" evidence="1">
    <location>
        <begin position="54"/>
        <end position="73"/>
    </location>
</feature>
<sequence length="329" mass="39281">MKNIKLILKVLNKYKYPIILVFLILILIAIPWMIKQDLWYCAPINHELFGTYGDFVGGVIGTILAAIAVFYAVKTYLKDKKNAEQGRLRQLQEQQSADIDKLKKKIGNHFYTMLAKHNEYYYYLIENEEDYFSKQIKLFCSILESCEKNLKVKRSKKGVLNLSYLYFFYGEYLQLNTIEESKPKPNVINKMNHYFQSHNIMLEGASKKLAIYFRQLYQIVTYIDNQTILSYDEKYNYIKSLRATLSNEEQYLFFLNSLSTLGDVWESVPNEKNDRLITKYNLIKNIPLNFPRIFGNNDFEDEYSRILYEYNESNEESKRERELWEKDYK</sequence>
<organism evidence="2 3">
    <name type="scientific">Dysgonomonas alginatilytica</name>
    <dbReference type="NCBI Taxonomy" id="1605892"/>
    <lineage>
        <taxon>Bacteria</taxon>
        <taxon>Pseudomonadati</taxon>
        <taxon>Bacteroidota</taxon>
        <taxon>Bacteroidia</taxon>
        <taxon>Bacteroidales</taxon>
        <taxon>Dysgonomonadaceae</taxon>
        <taxon>Dysgonomonas</taxon>
    </lineage>
</organism>